<name>T0ITL9_9SPHN</name>
<evidence type="ECO:0000313" key="3">
    <source>
        <dbReference type="EMBL" id="EQB15200.1"/>
    </source>
</evidence>
<evidence type="ECO:0000256" key="1">
    <source>
        <dbReference type="SAM" id="MobiDB-lite"/>
    </source>
</evidence>
<keyword evidence="2" id="KW-0732">Signal</keyword>
<dbReference type="Gene3D" id="1.25.40.10">
    <property type="entry name" value="Tetratricopeptide repeat domain"/>
    <property type="match status" value="1"/>
</dbReference>
<keyword evidence="4" id="KW-1185">Reference proteome</keyword>
<gene>
    <name evidence="3" type="ORF">L284_11225</name>
</gene>
<accession>T0ITL9</accession>
<dbReference type="Proteomes" id="UP000015527">
    <property type="component" value="Unassembled WGS sequence"/>
</dbReference>
<organism evidence="3 4">
    <name type="scientific">Novosphingobium lindaniclasticum LE124</name>
    <dbReference type="NCBI Taxonomy" id="1096930"/>
    <lineage>
        <taxon>Bacteria</taxon>
        <taxon>Pseudomonadati</taxon>
        <taxon>Pseudomonadota</taxon>
        <taxon>Alphaproteobacteria</taxon>
        <taxon>Sphingomonadales</taxon>
        <taxon>Sphingomonadaceae</taxon>
        <taxon>Novosphingobium</taxon>
    </lineage>
</organism>
<proteinExistence type="predicted"/>
<evidence type="ECO:0008006" key="5">
    <source>
        <dbReference type="Google" id="ProtNLM"/>
    </source>
</evidence>
<sequence length="514" mass="56435">MRSMIVAVLLAIFLQSAPARADWLQASSDHFVIYAQDSERDLRRFSEQLERYHTALALLFNVTGPAPSPSNRVSVYVVASMQAVRKIHGGDNKYIGGFYLPRAGGSLAIIPRVDAAKSAEDVSMVTLLHEYAHHFMISANSMQRPRWFSEGAAEFFSSSSFAADGSMILGRPALHRAMELFYSPDVKVADLLDPTNYDKRARRNYDAFYGKSWLLYHYLTFDAARKGQFARYLSLLDKGMAQRDAAAEAFGDFDVLEKDVEHYLMRRKINVLPIGSERLKIGDIVIRPLSAGEAAMMPVVIRSKRGVDAEAATSLVAEARNVAALYPRDAAVFSALAEAEYDAGNDSEAIAAADAALALDPGQTNAYVQKGYALFRRAADTEGDRVAAYNKARAPFVALNKRENDHPLPLVYYYRSFAEQGGEPPKLAIDGLVRAVELAPFDFGLRMNLGEALVRLDRKEEARTILRPVAFDPHGGGLAERAADMIARLDKAPSGQDAEAEARLDKAGTELAGS</sequence>
<feature type="region of interest" description="Disordered" evidence="1">
    <location>
        <begin position="491"/>
        <end position="514"/>
    </location>
</feature>
<comment type="caution">
    <text evidence="3">The sequence shown here is derived from an EMBL/GenBank/DDBJ whole genome shotgun (WGS) entry which is preliminary data.</text>
</comment>
<dbReference type="eggNOG" id="COG5010">
    <property type="taxonomic scope" value="Bacteria"/>
</dbReference>
<reference evidence="3 4" key="1">
    <citation type="journal article" date="2013" name="Genome Announc.">
        <title>Genome Sequence of Novosphingobium lindaniclasticum LE124T, Isolated from a Hexachlorocyclohexane Dumpsite.</title>
        <authorList>
            <person name="Saxena A."/>
            <person name="Nayyar N."/>
            <person name="Sangwan N."/>
            <person name="Kumari R."/>
            <person name="Khurana J.P."/>
            <person name="Lal R."/>
        </authorList>
    </citation>
    <scope>NUCLEOTIDE SEQUENCE [LARGE SCALE GENOMIC DNA]</scope>
    <source>
        <strain evidence="3 4">LE124</strain>
    </source>
</reference>
<feature type="chain" id="PRO_5004577569" description="DUF1570 domain-containing protein" evidence="2">
    <location>
        <begin position="22"/>
        <end position="514"/>
    </location>
</feature>
<evidence type="ECO:0000313" key="4">
    <source>
        <dbReference type="Proteomes" id="UP000015527"/>
    </source>
</evidence>
<dbReference type="EMBL" id="ATHL01000076">
    <property type="protein sequence ID" value="EQB15200.1"/>
    <property type="molecule type" value="Genomic_DNA"/>
</dbReference>
<evidence type="ECO:0000256" key="2">
    <source>
        <dbReference type="SAM" id="SignalP"/>
    </source>
</evidence>
<feature type="signal peptide" evidence="2">
    <location>
        <begin position="1"/>
        <end position="21"/>
    </location>
</feature>
<dbReference type="PATRIC" id="fig|1096930.3.peg.2227"/>
<dbReference type="InterPro" id="IPR011990">
    <property type="entry name" value="TPR-like_helical_dom_sf"/>
</dbReference>
<dbReference type="SUPFAM" id="SSF48452">
    <property type="entry name" value="TPR-like"/>
    <property type="match status" value="1"/>
</dbReference>
<dbReference type="AlphaFoldDB" id="T0ITL9"/>
<protein>
    <recommendedName>
        <fullName evidence="5">DUF1570 domain-containing protein</fullName>
    </recommendedName>
</protein>